<name>A0ABZ1WF84_9ACTN</name>
<dbReference type="RefSeq" id="WP_329494362.1">
    <property type="nucleotide sequence ID" value="NZ_CP108460.1"/>
</dbReference>
<organism evidence="3 4">
    <name type="scientific">Kitasatospora herbaricolor</name>
    <dbReference type="NCBI Taxonomy" id="68217"/>
    <lineage>
        <taxon>Bacteria</taxon>
        <taxon>Bacillati</taxon>
        <taxon>Actinomycetota</taxon>
        <taxon>Actinomycetes</taxon>
        <taxon>Kitasatosporales</taxon>
        <taxon>Streptomycetaceae</taxon>
        <taxon>Kitasatospora</taxon>
    </lineage>
</organism>
<keyword evidence="4" id="KW-1185">Reference proteome</keyword>
<evidence type="ECO:0000313" key="4">
    <source>
        <dbReference type="Proteomes" id="UP001432014"/>
    </source>
</evidence>
<evidence type="ECO:0000313" key="3">
    <source>
        <dbReference type="EMBL" id="WUS59537.1"/>
    </source>
</evidence>
<dbReference type="InterPro" id="IPR029039">
    <property type="entry name" value="Flavoprotein-like_sf"/>
</dbReference>
<dbReference type="EMBL" id="CP108482">
    <property type="protein sequence ID" value="WUS59537.1"/>
    <property type="molecule type" value="Genomic_DNA"/>
</dbReference>
<dbReference type="SUPFAM" id="SSF52218">
    <property type="entry name" value="Flavoproteins"/>
    <property type="match status" value="1"/>
</dbReference>
<dbReference type="PANTHER" id="PTHR30543:SF21">
    <property type="entry name" value="NAD(P)H-DEPENDENT FMN REDUCTASE LOT6"/>
    <property type="match status" value="1"/>
</dbReference>
<reference evidence="3 4" key="1">
    <citation type="submission" date="2022-10" db="EMBL/GenBank/DDBJ databases">
        <title>The complete genomes of actinobacterial strains from the NBC collection.</title>
        <authorList>
            <person name="Joergensen T.S."/>
            <person name="Alvarez Arevalo M."/>
            <person name="Sterndorff E.B."/>
            <person name="Faurdal D."/>
            <person name="Vuksanovic O."/>
            <person name="Mourched A.-S."/>
            <person name="Charusanti P."/>
            <person name="Shaw S."/>
            <person name="Blin K."/>
            <person name="Weber T."/>
        </authorList>
    </citation>
    <scope>NUCLEOTIDE SEQUENCE [LARGE SCALE GENOMIC DNA]</scope>
    <source>
        <strain evidence="3 4">NBC_01247</strain>
    </source>
</reference>
<sequence length="238" mass="25325">MTTTNGTARATDQRDTADQRDATAATAVTAVTAATVATDPAGPGEDLLRVAVVLGSTRVGRFGPVVADWLLRRAAEHGGLETDLVDLVATPLPSAFPAFGAPLPADVQAQFAAVSPRLERADAFVIVTPEYNHSFPAPLKNAIDFHTHQWHAKPVGFVSYGGRSGGLRAVEQLRPVLAELHAVTVRETVSFHDYGDKFDADGQVLDPAADGAAKSMLDQLAWWAHALRDAKRLRPYAA</sequence>
<gene>
    <name evidence="3" type="ORF">OG469_30955</name>
</gene>
<dbReference type="PANTHER" id="PTHR30543">
    <property type="entry name" value="CHROMATE REDUCTASE"/>
    <property type="match status" value="1"/>
</dbReference>
<evidence type="ECO:0000259" key="2">
    <source>
        <dbReference type="Pfam" id="PF03358"/>
    </source>
</evidence>
<dbReference type="Gene3D" id="3.40.50.360">
    <property type="match status" value="1"/>
</dbReference>
<dbReference type="Pfam" id="PF03358">
    <property type="entry name" value="FMN_red"/>
    <property type="match status" value="1"/>
</dbReference>
<evidence type="ECO:0000256" key="1">
    <source>
        <dbReference type="SAM" id="MobiDB-lite"/>
    </source>
</evidence>
<feature type="region of interest" description="Disordered" evidence="1">
    <location>
        <begin position="1"/>
        <end position="20"/>
    </location>
</feature>
<proteinExistence type="predicted"/>
<dbReference type="Proteomes" id="UP001432014">
    <property type="component" value="Chromosome"/>
</dbReference>
<dbReference type="InterPro" id="IPR050712">
    <property type="entry name" value="NAD(P)H-dep_reductase"/>
</dbReference>
<accession>A0ABZ1WF84</accession>
<dbReference type="InterPro" id="IPR005025">
    <property type="entry name" value="FMN_Rdtase-like_dom"/>
</dbReference>
<protein>
    <submittedName>
        <fullName evidence="3">NAD(P)H-dependent oxidoreductase</fullName>
    </submittedName>
</protein>
<feature type="domain" description="NADPH-dependent FMN reductase-like" evidence="2">
    <location>
        <begin position="49"/>
        <end position="193"/>
    </location>
</feature>
<feature type="compositionally biased region" description="Basic and acidic residues" evidence="1">
    <location>
        <begin position="11"/>
        <end position="20"/>
    </location>
</feature>